<dbReference type="PANTHER" id="PTHR35467">
    <property type="match status" value="1"/>
</dbReference>
<evidence type="ECO:0008006" key="4">
    <source>
        <dbReference type="Google" id="ProtNLM"/>
    </source>
</evidence>
<name>A0AAN7KDT3_TRANT</name>
<proteinExistence type="predicted"/>
<evidence type="ECO:0000313" key="3">
    <source>
        <dbReference type="Proteomes" id="UP001346149"/>
    </source>
</evidence>
<dbReference type="PANTHER" id="PTHR35467:SF2">
    <property type="entry name" value="PROTEIN NEOXANTHIN-DEFICIENT 1"/>
    <property type="match status" value="1"/>
</dbReference>
<feature type="region of interest" description="Disordered" evidence="1">
    <location>
        <begin position="176"/>
        <end position="225"/>
    </location>
</feature>
<feature type="compositionally biased region" description="Low complexity" evidence="1">
    <location>
        <begin position="207"/>
        <end position="216"/>
    </location>
</feature>
<organism evidence="2 3">
    <name type="scientific">Trapa natans</name>
    <name type="common">Water chestnut</name>
    <dbReference type="NCBI Taxonomy" id="22666"/>
    <lineage>
        <taxon>Eukaryota</taxon>
        <taxon>Viridiplantae</taxon>
        <taxon>Streptophyta</taxon>
        <taxon>Embryophyta</taxon>
        <taxon>Tracheophyta</taxon>
        <taxon>Spermatophyta</taxon>
        <taxon>Magnoliopsida</taxon>
        <taxon>eudicotyledons</taxon>
        <taxon>Gunneridae</taxon>
        <taxon>Pentapetalae</taxon>
        <taxon>rosids</taxon>
        <taxon>malvids</taxon>
        <taxon>Myrtales</taxon>
        <taxon>Lythraceae</taxon>
        <taxon>Trapa</taxon>
    </lineage>
</organism>
<reference evidence="2 3" key="1">
    <citation type="journal article" date="2023" name="Hortic Res">
        <title>Pangenome of water caltrop reveals structural variations and asymmetric subgenome divergence after allopolyploidization.</title>
        <authorList>
            <person name="Zhang X."/>
            <person name="Chen Y."/>
            <person name="Wang L."/>
            <person name="Yuan Y."/>
            <person name="Fang M."/>
            <person name="Shi L."/>
            <person name="Lu R."/>
            <person name="Comes H.P."/>
            <person name="Ma Y."/>
            <person name="Chen Y."/>
            <person name="Huang G."/>
            <person name="Zhou Y."/>
            <person name="Zheng Z."/>
            <person name="Qiu Y."/>
        </authorList>
    </citation>
    <scope>NUCLEOTIDE SEQUENCE [LARGE SCALE GENOMIC DNA]</scope>
    <source>
        <strain evidence="2">F231</strain>
    </source>
</reference>
<dbReference type="InterPro" id="IPR023375">
    <property type="entry name" value="ADC_dom_sf"/>
</dbReference>
<dbReference type="SUPFAM" id="SSF160104">
    <property type="entry name" value="Acetoacetate decarboxylase-like"/>
    <property type="match status" value="1"/>
</dbReference>
<dbReference type="AlphaFoldDB" id="A0AAN7KDT3"/>
<dbReference type="EMBL" id="JAXQNO010000023">
    <property type="protein sequence ID" value="KAK4765330.1"/>
    <property type="molecule type" value="Genomic_DNA"/>
</dbReference>
<dbReference type="Gene3D" id="2.40.400.10">
    <property type="entry name" value="Acetoacetate decarboxylase-like"/>
    <property type="match status" value="1"/>
</dbReference>
<comment type="caution">
    <text evidence="2">The sequence shown here is derived from an EMBL/GenBank/DDBJ whole genome shotgun (WGS) entry which is preliminary data.</text>
</comment>
<gene>
    <name evidence="2" type="ORF">SAY86_026420</name>
</gene>
<dbReference type="Proteomes" id="UP001346149">
    <property type="component" value="Unassembled WGS sequence"/>
</dbReference>
<keyword evidence="3" id="KW-1185">Reference proteome</keyword>
<evidence type="ECO:0000313" key="2">
    <source>
        <dbReference type="EMBL" id="KAK4765330.1"/>
    </source>
</evidence>
<dbReference type="InterPro" id="IPR039343">
    <property type="entry name" value="NDX1-like"/>
</dbReference>
<evidence type="ECO:0000256" key="1">
    <source>
        <dbReference type="SAM" id="MobiDB-lite"/>
    </source>
</evidence>
<protein>
    <recommendedName>
        <fullName evidence="4">Protein NEOXANTHIN-DEFICIENT 1</fullName>
    </recommendedName>
</protein>
<sequence length="225" mass="24801">MEIGEKKISRGYDKAPWIFRGSALYQLHLVKADVARALIPKGFRLVEAFGYTLGGFFLASYEDSPAGIFDELVVIAGTVWNPPTSCAWAAKVFVNSDEACHHGRTSVGLPSQVARFSKRLTPAQQKPPKGENWFLSILGLRSSRLPDQMEVSVCDVDNPTAAQSFNIDLVTPVAAEGDSKWRGPQWPDRLQSQPLEILMPDRMQGPSSQSSKSNKTLSKHGRDQT</sequence>
<accession>A0AAN7KDT3</accession>